<dbReference type="EMBL" id="GBEZ01010551">
    <property type="protein sequence ID" value="JAC75133.1"/>
    <property type="molecule type" value="Transcribed_RNA"/>
</dbReference>
<feature type="non-terminal residue" evidence="2">
    <location>
        <position position="68"/>
    </location>
</feature>
<reference evidence="2" key="1">
    <citation type="submission" date="2014-05" db="EMBL/GenBank/DDBJ databases">
        <title>The transcriptome of the halophilic microalga Tetraselmis sp. GSL018 isolated from the Great Salt Lake, Utah.</title>
        <authorList>
            <person name="Jinkerson R.E."/>
            <person name="D'Adamo S."/>
            <person name="Posewitz M.C."/>
        </authorList>
    </citation>
    <scope>NUCLEOTIDE SEQUENCE</scope>
    <source>
        <strain evidence="2">GSL018</strain>
    </source>
</reference>
<feature type="compositionally biased region" description="Polar residues" evidence="1">
    <location>
        <begin position="14"/>
        <end position="23"/>
    </location>
</feature>
<name>A0A061RT78_9CHLO</name>
<proteinExistence type="predicted"/>
<gene>
    <name evidence="2" type="ORF">TSPGSL018_23981</name>
</gene>
<accession>A0A061RT78</accession>
<organism evidence="2">
    <name type="scientific">Tetraselmis sp. GSL018</name>
    <dbReference type="NCBI Taxonomy" id="582737"/>
    <lineage>
        <taxon>Eukaryota</taxon>
        <taxon>Viridiplantae</taxon>
        <taxon>Chlorophyta</taxon>
        <taxon>core chlorophytes</taxon>
        <taxon>Chlorodendrophyceae</taxon>
        <taxon>Chlorodendrales</taxon>
        <taxon>Chlorodendraceae</taxon>
        <taxon>Tetraselmis</taxon>
    </lineage>
</organism>
<feature type="non-terminal residue" evidence="2">
    <location>
        <position position="1"/>
    </location>
</feature>
<protein>
    <submittedName>
        <fullName evidence="2">Uncharacterized protein</fullName>
    </submittedName>
</protein>
<dbReference type="AlphaFoldDB" id="A0A061RT78"/>
<evidence type="ECO:0000256" key="1">
    <source>
        <dbReference type="SAM" id="MobiDB-lite"/>
    </source>
</evidence>
<feature type="region of interest" description="Disordered" evidence="1">
    <location>
        <begin position="1"/>
        <end position="40"/>
    </location>
</feature>
<sequence>AAKHTPGGQRTEGNRNSGEQSELGQRVKATRRAGSATMGASMAINEQLHIGKERDVRLRQTKYEAKSI</sequence>
<evidence type="ECO:0000313" key="2">
    <source>
        <dbReference type="EMBL" id="JAC75133.1"/>
    </source>
</evidence>